<dbReference type="PANTHER" id="PTHR11070:SF45">
    <property type="entry name" value="DNA 3'-5' HELICASE"/>
    <property type="match status" value="1"/>
</dbReference>
<evidence type="ECO:0000256" key="4">
    <source>
        <dbReference type="ARBA" id="ARBA00022840"/>
    </source>
</evidence>
<evidence type="ECO:0000256" key="5">
    <source>
        <dbReference type="ARBA" id="ARBA00023235"/>
    </source>
</evidence>
<name>A0AAP4TVW5_9GAMM</name>
<dbReference type="PANTHER" id="PTHR11070">
    <property type="entry name" value="UVRD / RECB / PCRA DNA HELICASE FAMILY MEMBER"/>
    <property type="match status" value="1"/>
</dbReference>
<dbReference type="GO" id="GO:0003677">
    <property type="term" value="F:DNA binding"/>
    <property type="evidence" value="ECO:0007669"/>
    <property type="project" value="InterPro"/>
</dbReference>
<dbReference type="RefSeq" id="WP_303593008.1">
    <property type="nucleotide sequence ID" value="NZ_JAUORK010000004.1"/>
</dbReference>
<dbReference type="SUPFAM" id="SSF143011">
    <property type="entry name" value="RelE-like"/>
    <property type="match status" value="1"/>
</dbReference>
<dbReference type="InterPro" id="IPR027417">
    <property type="entry name" value="P-loop_NTPase"/>
</dbReference>
<evidence type="ECO:0000259" key="10">
    <source>
        <dbReference type="PROSITE" id="PS51198"/>
    </source>
</evidence>
<comment type="catalytic activity">
    <reaction evidence="8">
        <text>ATP + H2O = ADP + phosphate + H(+)</text>
        <dbReference type="Rhea" id="RHEA:13065"/>
        <dbReference type="ChEBI" id="CHEBI:15377"/>
        <dbReference type="ChEBI" id="CHEBI:15378"/>
        <dbReference type="ChEBI" id="CHEBI:30616"/>
        <dbReference type="ChEBI" id="CHEBI:43474"/>
        <dbReference type="ChEBI" id="CHEBI:456216"/>
        <dbReference type="EC" id="5.6.2.4"/>
    </reaction>
</comment>
<comment type="caution">
    <text evidence="11">The sequence shown here is derived from an EMBL/GenBank/DDBJ whole genome shotgun (WGS) entry which is preliminary data.</text>
</comment>
<dbReference type="GO" id="GO:0000725">
    <property type="term" value="P:recombinational repair"/>
    <property type="evidence" value="ECO:0007669"/>
    <property type="project" value="TreeGrafter"/>
</dbReference>
<proteinExistence type="predicted"/>
<evidence type="ECO:0000313" key="12">
    <source>
        <dbReference type="Proteomes" id="UP001170481"/>
    </source>
</evidence>
<evidence type="ECO:0000256" key="7">
    <source>
        <dbReference type="ARBA" id="ARBA00034808"/>
    </source>
</evidence>
<dbReference type="InterPro" id="IPR035093">
    <property type="entry name" value="RelE/ParE_toxin_dom_sf"/>
</dbReference>
<evidence type="ECO:0000256" key="3">
    <source>
        <dbReference type="ARBA" id="ARBA00022806"/>
    </source>
</evidence>
<keyword evidence="1 9" id="KW-0547">Nucleotide-binding</keyword>
<dbReference type="InterPro" id="IPR014017">
    <property type="entry name" value="DNA_helicase_UvrD-like_C"/>
</dbReference>
<gene>
    <name evidence="11" type="ORF">Q4535_04335</name>
</gene>
<keyword evidence="5" id="KW-0413">Isomerase</keyword>
<evidence type="ECO:0000313" key="11">
    <source>
        <dbReference type="EMBL" id="MDO6671340.1"/>
    </source>
</evidence>
<dbReference type="InterPro" id="IPR000212">
    <property type="entry name" value="DNA_helicase_UvrD/REP"/>
</dbReference>
<reference evidence="11" key="1">
    <citation type="submission" date="2023-07" db="EMBL/GenBank/DDBJ databases">
        <title>Genome content predicts the carbon catabolic preferences of heterotrophic bacteria.</title>
        <authorList>
            <person name="Gralka M."/>
        </authorList>
    </citation>
    <scope>NUCLEOTIDE SEQUENCE</scope>
    <source>
        <strain evidence="11">C2R13</strain>
    </source>
</reference>
<dbReference type="SUPFAM" id="SSF52540">
    <property type="entry name" value="P-loop containing nucleoside triphosphate hydrolases"/>
    <property type="match status" value="1"/>
</dbReference>
<dbReference type="EMBL" id="JAUORK010000004">
    <property type="protein sequence ID" value="MDO6671340.1"/>
    <property type="molecule type" value="Genomic_DNA"/>
</dbReference>
<organism evidence="11 12">
    <name type="scientific">Cobetia amphilecti</name>
    <dbReference type="NCBI Taxonomy" id="1055104"/>
    <lineage>
        <taxon>Bacteria</taxon>
        <taxon>Pseudomonadati</taxon>
        <taxon>Pseudomonadota</taxon>
        <taxon>Gammaproteobacteria</taxon>
        <taxon>Oceanospirillales</taxon>
        <taxon>Halomonadaceae</taxon>
        <taxon>Cobetia</taxon>
    </lineage>
</organism>
<keyword evidence="4 9" id="KW-0067">ATP-binding</keyword>
<feature type="binding site" evidence="9">
    <location>
        <begin position="278"/>
        <end position="285"/>
    </location>
    <ligand>
        <name>ATP</name>
        <dbReference type="ChEBI" id="CHEBI:30616"/>
    </ligand>
</feature>
<dbReference type="Gene3D" id="3.40.50.300">
    <property type="entry name" value="P-loop containing nucleotide triphosphate hydrolases"/>
    <property type="match status" value="2"/>
</dbReference>
<dbReference type="Pfam" id="PF13361">
    <property type="entry name" value="UvrD_C"/>
    <property type="match status" value="1"/>
</dbReference>
<dbReference type="GO" id="GO:0005524">
    <property type="term" value="F:ATP binding"/>
    <property type="evidence" value="ECO:0007669"/>
    <property type="project" value="UniProtKB-UniRule"/>
</dbReference>
<dbReference type="Pfam" id="PF00580">
    <property type="entry name" value="UvrD-helicase"/>
    <property type="match status" value="1"/>
</dbReference>
<keyword evidence="2 9" id="KW-0378">Hydrolase</keyword>
<evidence type="ECO:0000256" key="2">
    <source>
        <dbReference type="ARBA" id="ARBA00022801"/>
    </source>
</evidence>
<accession>A0AAP4TVW5</accession>
<dbReference type="GO" id="GO:0016787">
    <property type="term" value="F:hydrolase activity"/>
    <property type="evidence" value="ECO:0007669"/>
    <property type="project" value="UniProtKB-UniRule"/>
</dbReference>
<dbReference type="PROSITE" id="PS51198">
    <property type="entry name" value="UVRD_HELICASE_ATP_BIND"/>
    <property type="match status" value="1"/>
</dbReference>
<dbReference type="Proteomes" id="UP001170481">
    <property type="component" value="Unassembled WGS sequence"/>
</dbReference>
<evidence type="ECO:0000256" key="6">
    <source>
        <dbReference type="ARBA" id="ARBA00034617"/>
    </source>
</evidence>
<dbReference type="GO" id="GO:0043138">
    <property type="term" value="F:3'-5' DNA helicase activity"/>
    <property type="evidence" value="ECO:0007669"/>
    <property type="project" value="UniProtKB-EC"/>
</dbReference>
<evidence type="ECO:0000256" key="9">
    <source>
        <dbReference type="PROSITE-ProRule" id="PRU00560"/>
    </source>
</evidence>
<feature type="domain" description="UvrD-like helicase ATP-binding" evidence="10">
    <location>
        <begin position="257"/>
        <end position="544"/>
    </location>
</feature>
<evidence type="ECO:0000256" key="8">
    <source>
        <dbReference type="ARBA" id="ARBA00048988"/>
    </source>
</evidence>
<dbReference type="InterPro" id="IPR014016">
    <property type="entry name" value="UvrD-like_ATP-bd"/>
</dbReference>
<keyword evidence="3 9" id="KW-0347">Helicase</keyword>
<dbReference type="EC" id="5.6.2.4" evidence="7"/>
<dbReference type="AlphaFoldDB" id="A0AAP4TVW5"/>
<protein>
    <recommendedName>
        <fullName evidence="7">DNA 3'-5' helicase</fullName>
        <ecNumber evidence="7">5.6.2.4</ecNumber>
    </recommendedName>
</protein>
<sequence length="736" mass="83131">MTAPSETSHQPTIALAQEFLGALSNIPRAKQNKVQDLIGKFRSNPRSSGINYEVIRDARDKNMRSVRVDQEYRAIVLKPEKGNVYVFMWVDKHDDAYDWARRHEASINPQTGSLQVLATVTREVYEDAPASSPLTTPVSESASPLFDEVRDRELLRLGVPEALLGRVRELKNSAALDAMQYVLPDEAYEALLFLAQGEDKQEILEMYGAPDEAPSIDTEDFVQALQQADSQRRFHVVEDDDELTRMLNAPLEHWRVFLHPSQRELVERDWNGAVRVLGGAGTGKTVVAMHRARYLARHAVRRGEGDERSILFTTFTRNLAQDIEHQLNQLCTHQEMACIEVINIDRLIHRLTSGQGKARLAYSNQPGYRKAWRAALQLIPDELDLPESFYDEEWQQVVLPQHARTRQEYFRARRVGRGKPLNRGQRAAIWPVFEEMRNQLNNTGLRTIEDCTFEAVQIAEQGQLARQYRHVIADEIQDFGAESLKLLRALVPEGANDLFLVGDGHQRIYGRRATLSSCGINVRGRRGRKLRINYRTTEQTRRYAVALLEGVEVDDLDDGQDSSSDYRSLLQGEAPSVQHFESFDEEVDALVQLVKGLAEAPDGEAGDGQRPTLRRDCCIVARTQRLRDQYAQALKARGIPVAIMEKESGDEATDNAVRLATMHRVKGLEFRKVCLAGINAGVVPAPRSMDSEDPVEKRYRELNERALVHVAATRAIESLHVSSFGEPSPYLTSANQ</sequence>
<evidence type="ECO:0000256" key="1">
    <source>
        <dbReference type="ARBA" id="ARBA00022741"/>
    </source>
</evidence>
<comment type="catalytic activity">
    <reaction evidence="6">
        <text>Couples ATP hydrolysis with the unwinding of duplex DNA by translocating in the 3'-5' direction.</text>
        <dbReference type="EC" id="5.6.2.4"/>
    </reaction>
</comment>